<keyword evidence="1" id="KW-0808">Transferase</keyword>
<evidence type="ECO:0000313" key="3">
    <source>
        <dbReference type="EMBL" id="PAA46207.1"/>
    </source>
</evidence>
<reference evidence="3 5" key="1">
    <citation type="submission" date="2017-06" db="EMBL/GenBank/DDBJ databases">
        <title>A platform for efficient transgenesis in Macrostomum lignano, a flatworm model organism for stem cell research.</title>
        <authorList>
            <person name="Berezikov E."/>
        </authorList>
    </citation>
    <scope>NUCLEOTIDE SEQUENCE [LARGE SCALE GENOMIC DNA]</scope>
    <source>
        <strain evidence="3">DV1</strain>
        <tissue evidence="3">Whole organism</tissue>
    </source>
</reference>
<feature type="chain" id="PRO_5011915912" evidence="2">
    <location>
        <begin position="21"/>
        <end position="401"/>
    </location>
</feature>
<dbReference type="PANTHER" id="PTHR32385:SF23">
    <property type="entry name" value="NUCLEOTIDE-DIPHOSPHO-SUGAR TRANSFERASE"/>
    <property type="match status" value="1"/>
</dbReference>
<organism evidence="3 5">
    <name type="scientific">Macrostomum lignano</name>
    <dbReference type="NCBI Taxonomy" id="282301"/>
    <lineage>
        <taxon>Eukaryota</taxon>
        <taxon>Metazoa</taxon>
        <taxon>Spiralia</taxon>
        <taxon>Lophotrochozoa</taxon>
        <taxon>Platyhelminthes</taxon>
        <taxon>Rhabditophora</taxon>
        <taxon>Macrostomorpha</taxon>
        <taxon>Macrostomida</taxon>
        <taxon>Macrostomidae</taxon>
        <taxon>Macrostomum</taxon>
    </lineage>
</organism>
<evidence type="ECO:0000313" key="4">
    <source>
        <dbReference type="EMBL" id="PAA84463.1"/>
    </source>
</evidence>
<feature type="signal peptide" evidence="2">
    <location>
        <begin position="1"/>
        <end position="20"/>
    </location>
</feature>
<dbReference type="Pfam" id="PF04488">
    <property type="entry name" value="Gly_transf_sug"/>
    <property type="match status" value="1"/>
</dbReference>
<protein>
    <submittedName>
        <fullName evidence="3">Uncharacterized protein</fullName>
    </submittedName>
</protein>
<sequence length="401" mass="45639">MRLLAQRLLQLASLIAAAAAALSLASHLFSRYGPVRLLSVAQLMDSKVRISKSEGSGSAASWADPGTAGVRLIHKDAQLPTVCSNLTCKEAYVRHLLEAGRREHPIPPVRHLLWKSENVSAYFAKQLRTWRQVHPDWTVVLWRDQDLKPFVRKHFPAAVRRFLELDSSPIMQVDMIRYMLLFKYGGVYADLDYSLLASLDEYRRFYAVITREPEVHSLQNFGFQWPPRPFASPAFMMSAPGHSFFRYSLERLQKKPFVKNQPSTFAGPYALSYLLEDYLRDFPVANSALETVYLPPSYSFHPYEGNRLNTSGSAYMQQRVDSMRNACRGVRPNSAEQLKKYCKDPNNMDPITDRTQPVVAVHDLKKSGAVYDGVGTKFYFENAEPIRKAVGAQLQLGRDWL</sequence>
<evidence type="ECO:0000256" key="1">
    <source>
        <dbReference type="ARBA" id="ARBA00022679"/>
    </source>
</evidence>
<dbReference type="GO" id="GO:0000030">
    <property type="term" value="F:mannosyltransferase activity"/>
    <property type="evidence" value="ECO:0007669"/>
    <property type="project" value="TreeGrafter"/>
</dbReference>
<dbReference type="GO" id="GO:0016020">
    <property type="term" value="C:membrane"/>
    <property type="evidence" value="ECO:0007669"/>
    <property type="project" value="GOC"/>
</dbReference>
<dbReference type="EMBL" id="NIVC01000373">
    <property type="protein sequence ID" value="PAA84463.1"/>
    <property type="molecule type" value="Genomic_DNA"/>
</dbReference>
<dbReference type="EMBL" id="NIVC01004993">
    <property type="protein sequence ID" value="PAA46207.1"/>
    <property type="molecule type" value="Genomic_DNA"/>
</dbReference>
<dbReference type="AlphaFoldDB" id="A0A267DBZ0"/>
<dbReference type="OrthoDB" id="409543at2759"/>
<accession>A0A267DBZ0</accession>
<evidence type="ECO:0000256" key="2">
    <source>
        <dbReference type="SAM" id="SignalP"/>
    </source>
</evidence>
<keyword evidence="2" id="KW-0732">Signal</keyword>
<dbReference type="Proteomes" id="UP000215902">
    <property type="component" value="Unassembled WGS sequence"/>
</dbReference>
<dbReference type="SUPFAM" id="SSF53448">
    <property type="entry name" value="Nucleotide-diphospho-sugar transferases"/>
    <property type="match status" value="1"/>
</dbReference>
<dbReference type="PANTHER" id="PTHR32385">
    <property type="entry name" value="MANNOSYL PHOSPHORYLINOSITOL CERAMIDE SYNTHASE"/>
    <property type="match status" value="1"/>
</dbReference>
<gene>
    <name evidence="4" type="ORF">BOX15_Mlig025718g1</name>
    <name evidence="3" type="ORF">BOX15_Mlig025718g2</name>
</gene>
<comment type="caution">
    <text evidence="3">The sequence shown here is derived from an EMBL/GenBank/DDBJ whole genome shotgun (WGS) entry which is preliminary data.</text>
</comment>
<name>A0A267DBZ0_9PLAT</name>
<dbReference type="STRING" id="282301.A0A267DBZ0"/>
<proteinExistence type="predicted"/>
<dbReference type="InterPro" id="IPR007577">
    <property type="entry name" value="GlycoTrfase_DXD_sugar-bd_CS"/>
</dbReference>
<dbReference type="InterPro" id="IPR029044">
    <property type="entry name" value="Nucleotide-diphossugar_trans"/>
</dbReference>
<dbReference type="InterPro" id="IPR051706">
    <property type="entry name" value="Glycosyltransferase_domain"/>
</dbReference>
<keyword evidence="5" id="KW-1185">Reference proteome</keyword>
<evidence type="ECO:0000313" key="5">
    <source>
        <dbReference type="Proteomes" id="UP000215902"/>
    </source>
</evidence>
<dbReference type="Gene3D" id="3.90.550.20">
    <property type="match status" value="1"/>
</dbReference>
<dbReference type="GO" id="GO:0051999">
    <property type="term" value="P:mannosyl-inositol phosphorylceramide biosynthetic process"/>
    <property type="evidence" value="ECO:0007669"/>
    <property type="project" value="TreeGrafter"/>
</dbReference>